<evidence type="ECO:0000313" key="1">
    <source>
        <dbReference type="EMBL" id="MBU9710524.1"/>
    </source>
</evidence>
<organism evidence="1 2">
    <name type="scientific">Evansella tamaricis</name>
    <dbReference type="NCBI Taxonomy" id="2069301"/>
    <lineage>
        <taxon>Bacteria</taxon>
        <taxon>Bacillati</taxon>
        <taxon>Bacillota</taxon>
        <taxon>Bacilli</taxon>
        <taxon>Bacillales</taxon>
        <taxon>Bacillaceae</taxon>
        <taxon>Evansella</taxon>
    </lineage>
</organism>
<dbReference type="Proteomes" id="UP000784880">
    <property type="component" value="Unassembled WGS sequence"/>
</dbReference>
<sequence>MVKAQAPGEYMDKVKAQVNGEQLRIGEIDSWEALLENLKMNCIPRSIFEMDSGDYDTFLEERRRLIAEKIS</sequence>
<protein>
    <submittedName>
        <fullName evidence="1">Uncharacterized protein</fullName>
    </submittedName>
</protein>
<proteinExistence type="predicted"/>
<gene>
    <name evidence="1" type="ORF">KS419_02055</name>
</gene>
<reference evidence="1 2" key="1">
    <citation type="submission" date="2021-06" db="EMBL/GenBank/DDBJ databases">
        <title>Bacillus sp. RD4P76, an endophyte from a halophyte.</title>
        <authorList>
            <person name="Sun J.-Q."/>
        </authorList>
    </citation>
    <scope>NUCLEOTIDE SEQUENCE [LARGE SCALE GENOMIC DNA]</scope>
    <source>
        <strain evidence="1 2">CGMCC 1.15917</strain>
    </source>
</reference>
<accession>A0ABS6JA08</accession>
<keyword evidence="2" id="KW-1185">Reference proteome</keyword>
<dbReference type="RefSeq" id="WP_217064416.1">
    <property type="nucleotide sequence ID" value="NZ_JAHQCS010000035.1"/>
</dbReference>
<name>A0ABS6JA08_9BACI</name>
<dbReference type="EMBL" id="JAHQCS010000035">
    <property type="protein sequence ID" value="MBU9710524.1"/>
    <property type="molecule type" value="Genomic_DNA"/>
</dbReference>
<evidence type="ECO:0000313" key="2">
    <source>
        <dbReference type="Proteomes" id="UP000784880"/>
    </source>
</evidence>
<comment type="caution">
    <text evidence="1">The sequence shown here is derived from an EMBL/GenBank/DDBJ whole genome shotgun (WGS) entry which is preliminary data.</text>
</comment>